<reference evidence="2 3" key="1">
    <citation type="submission" date="2013-03" db="EMBL/GenBank/DDBJ databases">
        <title>The Genome Sequence of Capronia coronata CBS 617.96.</title>
        <authorList>
            <consortium name="The Broad Institute Genomics Platform"/>
            <person name="Cuomo C."/>
            <person name="de Hoog S."/>
            <person name="Gorbushina A."/>
            <person name="Walker B."/>
            <person name="Young S.K."/>
            <person name="Zeng Q."/>
            <person name="Gargeya S."/>
            <person name="Fitzgerald M."/>
            <person name="Haas B."/>
            <person name="Abouelleil A."/>
            <person name="Allen A.W."/>
            <person name="Alvarado L."/>
            <person name="Arachchi H.M."/>
            <person name="Berlin A.M."/>
            <person name="Chapman S.B."/>
            <person name="Gainer-Dewar J."/>
            <person name="Goldberg J."/>
            <person name="Griggs A."/>
            <person name="Gujja S."/>
            <person name="Hansen M."/>
            <person name="Howarth C."/>
            <person name="Imamovic A."/>
            <person name="Ireland A."/>
            <person name="Larimer J."/>
            <person name="McCowan C."/>
            <person name="Murphy C."/>
            <person name="Pearson M."/>
            <person name="Poon T.W."/>
            <person name="Priest M."/>
            <person name="Roberts A."/>
            <person name="Saif S."/>
            <person name="Shea T."/>
            <person name="Sisk P."/>
            <person name="Sykes S."/>
            <person name="Wortman J."/>
            <person name="Nusbaum C."/>
            <person name="Birren B."/>
        </authorList>
    </citation>
    <scope>NUCLEOTIDE SEQUENCE [LARGE SCALE GENOMIC DNA]</scope>
    <source>
        <strain evidence="2 3">CBS 617.96</strain>
    </source>
</reference>
<evidence type="ECO:0000259" key="1">
    <source>
        <dbReference type="Pfam" id="PF14420"/>
    </source>
</evidence>
<name>W9Y0V4_9EURO</name>
<dbReference type="HOGENOM" id="CLU_2621794_0_0_1"/>
<gene>
    <name evidence="2" type="ORF">A1O1_06894</name>
</gene>
<keyword evidence="3" id="KW-1185">Reference proteome</keyword>
<dbReference type="Pfam" id="PF14420">
    <property type="entry name" value="Clr5"/>
    <property type="match status" value="1"/>
</dbReference>
<organism evidence="2 3">
    <name type="scientific">Capronia coronata CBS 617.96</name>
    <dbReference type="NCBI Taxonomy" id="1182541"/>
    <lineage>
        <taxon>Eukaryota</taxon>
        <taxon>Fungi</taxon>
        <taxon>Dikarya</taxon>
        <taxon>Ascomycota</taxon>
        <taxon>Pezizomycotina</taxon>
        <taxon>Eurotiomycetes</taxon>
        <taxon>Chaetothyriomycetidae</taxon>
        <taxon>Chaetothyriales</taxon>
        <taxon>Herpotrichiellaceae</taxon>
        <taxon>Capronia</taxon>
    </lineage>
</organism>
<protein>
    <recommendedName>
        <fullName evidence="1">Clr5 domain-containing protein</fullName>
    </recommendedName>
</protein>
<dbReference type="AlphaFoldDB" id="W9Y0V4"/>
<dbReference type="OrthoDB" id="10465277at2759"/>
<dbReference type="RefSeq" id="XP_007725961.1">
    <property type="nucleotide sequence ID" value="XM_007727771.1"/>
</dbReference>
<dbReference type="GeneID" id="19161760"/>
<proteinExistence type="predicted"/>
<dbReference type="InterPro" id="IPR025676">
    <property type="entry name" value="Clr5_dom"/>
</dbReference>
<accession>W9Y0V4</accession>
<dbReference type="Proteomes" id="UP000019484">
    <property type="component" value="Unassembled WGS sequence"/>
</dbReference>
<feature type="domain" description="Clr5" evidence="1">
    <location>
        <begin position="43"/>
        <end position="76"/>
    </location>
</feature>
<evidence type="ECO:0000313" key="2">
    <source>
        <dbReference type="EMBL" id="EXJ83275.1"/>
    </source>
</evidence>
<dbReference type="EMBL" id="AMWN01000006">
    <property type="protein sequence ID" value="EXJ83275.1"/>
    <property type="molecule type" value="Genomic_DNA"/>
</dbReference>
<sequence>MAKLTVSSNGNPEIVSLVQHTGLGALSARRQRPRLPVQSYNNTEWEANRAIITHLYSVERQPLGEVRRRLRQMGFQVK</sequence>
<evidence type="ECO:0000313" key="3">
    <source>
        <dbReference type="Proteomes" id="UP000019484"/>
    </source>
</evidence>
<comment type="caution">
    <text evidence="2">The sequence shown here is derived from an EMBL/GenBank/DDBJ whole genome shotgun (WGS) entry which is preliminary data.</text>
</comment>